<comment type="similarity">
    <text evidence="2 7">Belongs to the FAD-dependent glycerol-3-phosphate dehydrogenase family.</text>
</comment>
<dbReference type="PANTHER" id="PTHR11985">
    <property type="entry name" value="GLYCEROL-3-PHOSPHATE DEHYDROGENASE"/>
    <property type="match status" value="1"/>
</dbReference>
<dbReference type="Pfam" id="PF16901">
    <property type="entry name" value="DAO_C"/>
    <property type="match status" value="1"/>
</dbReference>
<dbReference type="InterPro" id="IPR006076">
    <property type="entry name" value="FAD-dep_OxRdtase"/>
</dbReference>
<dbReference type="InterPro" id="IPR038299">
    <property type="entry name" value="DAO_C_sf"/>
</dbReference>
<dbReference type="PANTHER" id="PTHR11985:SF35">
    <property type="entry name" value="ANAEROBIC GLYCEROL-3-PHOSPHATE DEHYDROGENASE SUBUNIT A"/>
    <property type="match status" value="1"/>
</dbReference>
<sequence>MQKRSQILEAFRTKEFDLIIVGGGVVGAGVAQDAASRGLSVALVEKDDFASGTSSRTTKLIHGGLRYLEQLQFRLTRELCQERGLLEQLAPHMVRDFSFVLPVRKGKTFFGLKADIGLTLYDILSINAAGVRRHERLSRKATLSAVPSLSPDGVQGALRFHDCITDDSRIVMEVLKSADKFGAHCLNYMEAVNFEGTEEHIAAVICKDRISGEEIRIKGKACVNAAGVWTDRLLRQIKSDWKDKVAPAKGTHIMLPLSCFETSTALFLPTDDGRYVFVVPWQKTLMVGTTDLAYEGPLENPKPTEEEINYLISVLNSYGSQGKRPVERRDVIASWAGLRPLVLAEGEETKNISREHLLFTGPMGIIGLIGGKLTNYRMLAIHLTDMVLDKLKARQADVAALPSKTGSIMLGGWEDKNDYLTSSAKVLSQARKLALDPASIEHIIATYGKDALKILQIVEEQPALVERICPDFPPIMAEVAFVVENELAECLVDILARRIRLAFLHHRQCLAAAPKVAKLVAKYKPGFDNERIAKEIENLVGTLYENQTLYAANIS</sequence>
<comment type="caution">
    <text evidence="10">The sequence shown here is derived from an EMBL/GenBank/DDBJ whole genome shotgun (WGS) entry which is preliminary data.</text>
</comment>
<feature type="domain" description="FAD dependent oxidoreductase" evidence="8">
    <location>
        <begin position="17"/>
        <end position="345"/>
    </location>
</feature>
<gene>
    <name evidence="10" type="ORF">J0M35_15980</name>
</gene>
<dbReference type="Gene3D" id="3.50.50.60">
    <property type="entry name" value="FAD/NAD(P)-binding domain"/>
    <property type="match status" value="1"/>
</dbReference>
<protein>
    <recommendedName>
        <fullName evidence="7">Glycerol-3-phosphate dehydrogenase</fullName>
        <ecNumber evidence="7">1.1.5.3</ecNumber>
    </recommendedName>
</protein>
<dbReference type="GO" id="GO:0004368">
    <property type="term" value="F:glycerol-3-phosphate dehydrogenase (quinone) activity"/>
    <property type="evidence" value="ECO:0007669"/>
    <property type="project" value="UniProtKB-EC"/>
</dbReference>
<dbReference type="InterPro" id="IPR031656">
    <property type="entry name" value="DAO_C"/>
</dbReference>
<comment type="cofactor">
    <cofactor evidence="1 7">
        <name>FAD</name>
        <dbReference type="ChEBI" id="CHEBI:57692"/>
    </cofactor>
</comment>
<dbReference type="SUPFAM" id="SSF54373">
    <property type="entry name" value="FAD-linked reductases, C-terminal domain"/>
    <property type="match status" value="1"/>
</dbReference>
<keyword evidence="6 7" id="KW-0560">Oxidoreductase</keyword>
<dbReference type="Pfam" id="PF01266">
    <property type="entry name" value="DAO"/>
    <property type="match status" value="1"/>
</dbReference>
<keyword evidence="4" id="KW-0319">Glycerol metabolism</keyword>
<organism evidence="10 11">
    <name type="scientific">Candidatus Obscuribacter phosphatis</name>
    <dbReference type="NCBI Taxonomy" id="1906157"/>
    <lineage>
        <taxon>Bacteria</taxon>
        <taxon>Bacillati</taxon>
        <taxon>Candidatus Melainabacteria</taxon>
        <taxon>Candidatus Obscuribacterales</taxon>
        <taxon>Candidatus Obscuribacteraceae</taxon>
        <taxon>Candidatus Obscuribacter</taxon>
    </lineage>
</organism>
<evidence type="ECO:0000259" key="8">
    <source>
        <dbReference type="Pfam" id="PF01266"/>
    </source>
</evidence>
<dbReference type="InterPro" id="IPR036188">
    <property type="entry name" value="FAD/NAD-bd_sf"/>
</dbReference>
<evidence type="ECO:0000256" key="3">
    <source>
        <dbReference type="ARBA" id="ARBA00022630"/>
    </source>
</evidence>
<evidence type="ECO:0000256" key="1">
    <source>
        <dbReference type="ARBA" id="ARBA00001974"/>
    </source>
</evidence>
<evidence type="ECO:0000256" key="2">
    <source>
        <dbReference type="ARBA" id="ARBA00007330"/>
    </source>
</evidence>
<evidence type="ECO:0000313" key="10">
    <source>
        <dbReference type="EMBL" id="MBN8661866.1"/>
    </source>
</evidence>
<feature type="domain" description="Alpha-glycerophosphate oxidase C-terminal" evidence="9">
    <location>
        <begin position="404"/>
        <end position="523"/>
    </location>
</feature>
<proteinExistence type="inferred from homology"/>
<dbReference type="AlphaFoldDB" id="A0A8J7TNA2"/>
<accession>A0A8J7TNA2</accession>
<dbReference type="EC" id="1.1.5.3" evidence="7"/>
<evidence type="ECO:0000313" key="11">
    <source>
        <dbReference type="Proteomes" id="UP000664277"/>
    </source>
</evidence>
<dbReference type="PRINTS" id="PR01001">
    <property type="entry name" value="FADG3PDH"/>
</dbReference>
<dbReference type="GO" id="GO:0046168">
    <property type="term" value="P:glycerol-3-phosphate catabolic process"/>
    <property type="evidence" value="ECO:0007669"/>
    <property type="project" value="TreeGrafter"/>
</dbReference>
<dbReference type="Proteomes" id="UP000664277">
    <property type="component" value="Unassembled WGS sequence"/>
</dbReference>
<dbReference type="Gene3D" id="1.10.8.870">
    <property type="entry name" value="Alpha-glycerophosphate oxidase, cap domain"/>
    <property type="match status" value="1"/>
</dbReference>
<keyword evidence="3 7" id="KW-0285">Flavoprotein</keyword>
<dbReference type="EMBL" id="JAFLCK010000026">
    <property type="protein sequence ID" value="MBN8661866.1"/>
    <property type="molecule type" value="Genomic_DNA"/>
</dbReference>
<evidence type="ECO:0000256" key="6">
    <source>
        <dbReference type="ARBA" id="ARBA00023002"/>
    </source>
</evidence>
<dbReference type="Gene3D" id="3.30.9.10">
    <property type="entry name" value="D-Amino Acid Oxidase, subunit A, domain 2"/>
    <property type="match status" value="1"/>
</dbReference>
<evidence type="ECO:0000256" key="7">
    <source>
        <dbReference type="RuleBase" id="RU361217"/>
    </source>
</evidence>
<dbReference type="SUPFAM" id="SSF51905">
    <property type="entry name" value="FAD/NAD(P)-binding domain"/>
    <property type="match status" value="1"/>
</dbReference>
<name>A0A8J7TNA2_9BACT</name>
<keyword evidence="5" id="KW-0274">FAD</keyword>
<comment type="catalytic activity">
    <reaction evidence="7">
        <text>a quinone + sn-glycerol 3-phosphate = dihydroxyacetone phosphate + a quinol</text>
        <dbReference type="Rhea" id="RHEA:18977"/>
        <dbReference type="ChEBI" id="CHEBI:24646"/>
        <dbReference type="ChEBI" id="CHEBI:57597"/>
        <dbReference type="ChEBI" id="CHEBI:57642"/>
        <dbReference type="ChEBI" id="CHEBI:132124"/>
        <dbReference type="EC" id="1.1.5.3"/>
    </reaction>
</comment>
<reference evidence="10" key="1">
    <citation type="submission" date="2021-02" db="EMBL/GenBank/DDBJ databases">
        <title>Genome-Resolved Metagenomics of a Microbial Community Performing Photosynthetic Biological Nutrient Removal.</title>
        <authorList>
            <person name="Mcdaniel E.A."/>
        </authorList>
    </citation>
    <scope>NUCLEOTIDE SEQUENCE</scope>
    <source>
        <strain evidence="10">UWPOB_OBS1</strain>
    </source>
</reference>
<evidence type="ECO:0000256" key="5">
    <source>
        <dbReference type="ARBA" id="ARBA00022827"/>
    </source>
</evidence>
<dbReference type="GO" id="GO:0006071">
    <property type="term" value="P:glycerol metabolic process"/>
    <property type="evidence" value="ECO:0007669"/>
    <property type="project" value="UniProtKB-KW"/>
</dbReference>
<dbReference type="InterPro" id="IPR000447">
    <property type="entry name" value="G3P_DH_FAD-dep"/>
</dbReference>
<evidence type="ECO:0000259" key="9">
    <source>
        <dbReference type="Pfam" id="PF16901"/>
    </source>
</evidence>
<dbReference type="PROSITE" id="PS00977">
    <property type="entry name" value="FAD_G3PDH_1"/>
    <property type="match status" value="1"/>
</dbReference>
<evidence type="ECO:0000256" key="4">
    <source>
        <dbReference type="ARBA" id="ARBA00022798"/>
    </source>
</evidence>
<dbReference type="GO" id="GO:0009331">
    <property type="term" value="C:glycerol-3-phosphate dehydrogenase (FAD) complex"/>
    <property type="evidence" value="ECO:0007669"/>
    <property type="project" value="UniProtKB-UniRule"/>
</dbReference>